<name>A0AAV4UHI9_9ARAC</name>
<protein>
    <submittedName>
        <fullName evidence="1">Uncharacterized protein</fullName>
    </submittedName>
</protein>
<evidence type="ECO:0000313" key="2">
    <source>
        <dbReference type="Proteomes" id="UP001054837"/>
    </source>
</evidence>
<sequence>MINLKCTKYQTFSIQTIQPKLAQSHSANTPYLPNKSSISYSTHNTRFYVCRINVPPSQNRRSCNYHWGSAEEKISGISTSREARLSFIGDGAPLETDDGASTSSWDSPPMQWGRFRRVNMLVKVGSGQEIFPEINSRLQLPKQTALQLSLGQCGGKISGISTSREARLAFIGNGAPLETDDGASPFLGALT</sequence>
<accession>A0AAV4UHI9</accession>
<evidence type="ECO:0000313" key="1">
    <source>
        <dbReference type="EMBL" id="GIY57015.1"/>
    </source>
</evidence>
<dbReference type="AlphaFoldDB" id="A0AAV4UHI9"/>
<comment type="caution">
    <text evidence="1">The sequence shown here is derived from an EMBL/GenBank/DDBJ whole genome shotgun (WGS) entry which is preliminary data.</text>
</comment>
<proteinExistence type="predicted"/>
<keyword evidence="2" id="KW-1185">Reference proteome</keyword>
<dbReference type="EMBL" id="BPLQ01011256">
    <property type="protein sequence ID" value="GIY57015.1"/>
    <property type="molecule type" value="Genomic_DNA"/>
</dbReference>
<reference evidence="1 2" key="1">
    <citation type="submission" date="2021-06" db="EMBL/GenBank/DDBJ databases">
        <title>Caerostris darwini draft genome.</title>
        <authorList>
            <person name="Kono N."/>
            <person name="Arakawa K."/>
        </authorList>
    </citation>
    <scope>NUCLEOTIDE SEQUENCE [LARGE SCALE GENOMIC DNA]</scope>
</reference>
<dbReference type="Proteomes" id="UP001054837">
    <property type="component" value="Unassembled WGS sequence"/>
</dbReference>
<organism evidence="1 2">
    <name type="scientific">Caerostris darwini</name>
    <dbReference type="NCBI Taxonomy" id="1538125"/>
    <lineage>
        <taxon>Eukaryota</taxon>
        <taxon>Metazoa</taxon>
        <taxon>Ecdysozoa</taxon>
        <taxon>Arthropoda</taxon>
        <taxon>Chelicerata</taxon>
        <taxon>Arachnida</taxon>
        <taxon>Araneae</taxon>
        <taxon>Araneomorphae</taxon>
        <taxon>Entelegynae</taxon>
        <taxon>Araneoidea</taxon>
        <taxon>Araneidae</taxon>
        <taxon>Caerostris</taxon>
    </lineage>
</organism>
<gene>
    <name evidence="1" type="ORF">CDAR_301951</name>
</gene>